<evidence type="ECO:0000256" key="3">
    <source>
        <dbReference type="ARBA" id="ARBA00022692"/>
    </source>
</evidence>
<gene>
    <name evidence="8" type="ORF">L2W38_06560</name>
</gene>
<feature type="domain" description="VTT" evidence="7">
    <location>
        <begin position="77"/>
        <end position="192"/>
    </location>
</feature>
<evidence type="ECO:0000259" key="7">
    <source>
        <dbReference type="Pfam" id="PF09335"/>
    </source>
</evidence>
<feature type="transmembrane region" description="Helical" evidence="6">
    <location>
        <begin position="202"/>
        <end position="219"/>
    </location>
</feature>
<evidence type="ECO:0000256" key="1">
    <source>
        <dbReference type="ARBA" id="ARBA00004651"/>
    </source>
</evidence>
<dbReference type="Proteomes" id="UP001200430">
    <property type="component" value="Unassembled WGS sequence"/>
</dbReference>
<evidence type="ECO:0000313" key="8">
    <source>
        <dbReference type="EMBL" id="MCF4142472.1"/>
    </source>
</evidence>
<feature type="transmembrane region" description="Helical" evidence="6">
    <location>
        <begin position="32"/>
        <end position="52"/>
    </location>
</feature>
<dbReference type="InterPro" id="IPR015414">
    <property type="entry name" value="TMEM64"/>
</dbReference>
<feature type="transmembrane region" description="Helical" evidence="6">
    <location>
        <begin position="170"/>
        <end position="190"/>
    </location>
</feature>
<comment type="similarity">
    <text evidence="6">Belongs to the TVP38/TMEM64 family.</text>
</comment>
<comment type="subcellular location">
    <subcellularLocation>
        <location evidence="1 6">Cell membrane</location>
        <topology evidence="1 6">Multi-pass membrane protein</topology>
    </subcellularLocation>
</comment>
<sequence length="242" mass="27187">MRRFLNRSFLLRVCLPVILIAGVVAFKPSRDWIKQVFLMFQLLDVNLIRGYILSFGIWAPVMSFFLMVFQSVIAPLPAFLITFANAGLFGWWKGAILSWVSAMAGAALCFFIAKWYGRGPVERLTSKAGLEGVDRFFERYGNYAVFVARLLPFVSFDIVSYGAGLTSMKFWPFFLATGLGQLPATVVYSYVGGMLTEGTRRFVLALSLLFVLTALVSLWKKIYRDRRESESCVDLSSGAGDR</sequence>
<feature type="transmembrane region" description="Helical" evidence="6">
    <location>
        <begin position="9"/>
        <end position="26"/>
    </location>
</feature>
<comment type="caution">
    <text evidence="8">The sequence shown here is derived from an EMBL/GenBank/DDBJ whole genome shotgun (WGS) entry which is preliminary data.</text>
</comment>
<dbReference type="InterPro" id="IPR032816">
    <property type="entry name" value="VTT_dom"/>
</dbReference>
<protein>
    <recommendedName>
        <fullName evidence="6">TVP38/TMEM64 family membrane protein</fullName>
    </recommendedName>
</protein>
<name>A0ABS9EQQ3_9BACT</name>
<keyword evidence="9" id="KW-1185">Reference proteome</keyword>
<feature type="transmembrane region" description="Helical" evidence="6">
    <location>
        <begin position="96"/>
        <end position="117"/>
    </location>
</feature>
<reference evidence="8 9" key="1">
    <citation type="submission" date="2022-01" db="EMBL/GenBank/DDBJ databases">
        <title>Dethiosulfovibrio faecalis sp. nov., a novel proteolytic, non-sulfur-reducing bacterium isolated from a marine aquaculture solid waste bioreactor.</title>
        <authorList>
            <person name="Grabowski S."/>
            <person name="Apolinario E."/>
            <person name="Schneider N."/>
            <person name="Marshall C.W."/>
            <person name="Sowers K.R."/>
        </authorList>
    </citation>
    <scope>NUCLEOTIDE SEQUENCE [LARGE SCALE GENOMIC DNA]</scope>
    <source>
        <strain evidence="8 9">DSM 12537</strain>
    </source>
</reference>
<dbReference type="PANTHER" id="PTHR12677">
    <property type="entry name" value="GOLGI APPARATUS MEMBRANE PROTEIN TVP38-RELATED"/>
    <property type="match status" value="1"/>
</dbReference>
<evidence type="ECO:0000256" key="6">
    <source>
        <dbReference type="RuleBase" id="RU366058"/>
    </source>
</evidence>
<feature type="transmembrane region" description="Helical" evidence="6">
    <location>
        <begin position="64"/>
        <end position="84"/>
    </location>
</feature>
<keyword evidence="3 6" id="KW-0812">Transmembrane</keyword>
<evidence type="ECO:0000256" key="5">
    <source>
        <dbReference type="ARBA" id="ARBA00023136"/>
    </source>
</evidence>
<keyword evidence="5 6" id="KW-0472">Membrane</keyword>
<dbReference type="PANTHER" id="PTHR12677:SF59">
    <property type="entry name" value="GOLGI APPARATUS MEMBRANE PROTEIN TVP38-RELATED"/>
    <property type="match status" value="1"/>
</dbReference>
<proteinExistence type="inferred from homology"/>
<keyword evidence="4 6" id="KW-1133">Transmembrane helix</keyword>
<keyword evidence="2 6" id="KW-1003">Cell membrane</keyword>
<evidence type="ECO:0000256" key="4">
    <source>
        <dbReference type="ARBA" id="ARBA00022989"/>
    </source>
</evidence>
<evidence type="ECO:0000256" key="2">
    <source>
        <dbReference type="ARBA" id="ARBA00022475"/>
    </source>
</evidence>
<evidence type="ECO:0000313" key="9">
    <source>
        <dbReference type="Proteomes" id="UP001200430"/>
    </source>
</evidence>
<accession>A0ABS9EQQ3</accession>
<dbReference type="RefSeq" id="WP_236099198.1">
    <property type="nucleotide sequence ID" value="NZ_JAKGUD010000005.1"/>
</dbReference>
<dbReference type="EMBL" id="JAKGUD010000005">
    <property type="protein sequence ID" value="MCF4142472.1"/>
    <property type="molecule type" value="Genomic_DNA"/>
</dbReference>
<organism evidence="8 9">
    <name type="scientific">Dethiosulfovibrio marinus</name>
    <dbReference type="NCBI Taxonomy" id="133532"/>
    <lineage>
        <taxon>Bacteria</taxon>
        <taxon>Thermotogati</taxon>
        <taxon>Synergistota</taxon>
        <taxon>Synergistia</taxon>
        <taxon>Synergistales</taxon>
        <taxon>Dethiosulfovibrionaceae</taxon>
        <taxon>Dethiosulfovibrio</taxon>
    </lineage>
</organism>
<dbReference type="Pfam" id="PF09335">
    <property type="entry name" value="VTT_dom"/>
    <property type="match status" value="1"/>
</dbReference>